<dbReference type="Proteomes" id="UP000828390">
    <property type="component" value="Unassembled WGS sequence"/>
</dbReference>
<reference evidence="1" key="2">
    <citation type="submission" date="2020-11" db="EMBL/GenBank/DDBJ databases">
        <authorList>
            <person name="McCartney M.A."/>
            <person name="Auch B."/>
            <person name="Kono T."/>
            <person name="Mallez S."/>
            <person name="Becker A."/>
            <person name="Gohl D.M."/>
            <person name="Silverstein K.A.T."/>
            <person name="Koren S."/>
            <person name="Bechman K.B."/>
            <person name="Herman A."/>
            <person name="Abrahante J.E."/>
            <person name="Garbe J."/>
        </authorList>
    </citation>
    <scope>NUCLEOTIDE SEQUENCE</scope>
    <source>
        <strain evidence="1">Duluth1</strain>
        <tissue evidence="1">Whole animal</tissue>
    </source>
</reference>
<accession>A0A9D4KAI9</accession>
<dbReference type="AlphaFoldDB" id="A0A9D4KAI9"/>
<evidence type="ECO:0000313" key="1">
    <source>
        <dbReference type="EMBL" id="KAH3835939.1"/>
    </source>
</evidence>
<gene>
    <name evidence="1" type="ORF">DPMN_109308</name>
</gene>
<keyword evidence="2" id="KW-1185">Reference proteome</keyword>
<comment type="caution">
    <text evidence="1">The sequence shown here is derived from an EMBL/GenBank/DDBJ whole genome shotgun (WGS) entry which is preliminary data.</text>
</comment>
<name>A0A9D4KAI9_DREPO</name>
<proteinExistence type="predicted"/>
<evidence type="ECO:0000313" key="2">
    <source>
        <dbReference type="Proteomes" id="UP000828390"/>
    </source>
</evidence>
<reference evidence="1" key="1">
    <citation type="journal article" date="2019" name="bioRxiv">
        <title>The Genome of the Zebra Mussel, Dreissena polymorpha: A Resource for Invasive Species Research.</title>
        <authorList>
            <person name="McCartney M.A."/>
            <person name="Auch B."/>
            <person name="Kono T."/>
            <person name="Mallez S."/>
            <person name="Zhang Y."/>
            <person name="Obille A."/>
            <person name="Becker A."/>
            <person name="Abrahante J.E."/>
            <person name="Garbe J."/>
            <person name="Badalamenti J.P."/>
            <person name="Herman A."/>
            <person name="Mangelson H."/>
            <person name="Liachko I."/>
            <person name="Sullivan S."/>
            <person name="Sone E.D."/>
            <person name="Koren S."/>
            <person name="Silverstein K.A.T."/>
            <person name="Beckman K.B."/>
            <person name="Gohl D.M."/>
        </authorList>
    </citation>
    <scope>NUCLEOTIDE SEQUENCE</scope>
    <source>
        <strain evidence="1">Duluth1</strain>
        <tissue evidence="1">Whole animal</tissue>
    </source>
</reference>
<organism evidence="1 2">
    <name type="scientific">Dreissena polymorpha</name>
    <name type="common">Zebra mussel</name>
    <name type="synonym">Mytilus polymorpha</name>
    <dbReference type="NCBI Taxonomy" id="45954"/>
    <lineage>
        <taxon>Eukaryota</taxon>
        <taxon>Metazoa</taxon>
        <taxon>Spiralia</taxon>
        <taxon>Lophotrochozoa</taxon>
        <taxon>Mollusca</taxon>
        <taxon>Bivalvia</taxon>
        <taxon>Autobranchia</taxon>
        <taxon>Heteroconchia</taxon>
        <taxon>Euheterodonta</taxon>
        <taxon>Imparidentia</taxon>
        <taxon>Neoheterodontei</taxon>
        <taxon>Myida</taxon>
        <taxon>Dreissenoidea</taxon>
        <taxon>Dreissenidae</taxon>
        <taxon>Dreissena</taxon>
    </lineage>
</organism>
<protein>
    <submittedName>
        <fullName evidence="1">Uncharacterized protein</fullName>
    </submittedName>
</protein>
<dbReference type="EMBL" id="JAIWYP010000004">
    <property type="protein sequence ID" value="KAH3835939.1"/>
    <property type="molecule type" value="Genomic_DNA"/>
</dbReference>
<sequence>MFGVSVIVAQKDLFSTCWLVEPVEKNNLAASWLVEPVDMFGLDSDRNDHRKFRDRWKCLQ</sequence>